<feature type="transmembrane region" description="Helical" evidence="1">
    <location>
        <begin position="400"/>
        <end position="421"/>
    </location>
</feature>
<dbReference type="EMBL" id="CABFWN010000001">
    <property type="protein sequence ID" value="VUG16535.1"/>
    <property type="molecule type" value="Genomic_DNA"/>
</dbReference>
<sequence length="471" mass="52448">MTPASCPRHRGGPALMALVLLAAAVTPVGAISDLYALQNGNSFQSCAYVSHSTGWLFNQRLPSEVAVSFVDFPQSEGLSVDFLAVSGEDLNRLRLPFVPAAKVCDETASNLGYCRYGEPEGPEGPGSMPIEQMIEQKSNRGTIIHRQLVPGAEKTPYVYKVQKSGTYCLVLRAQGIPKDASGHDQDLMAVVDWRQAFGRILVSDWRYLWLCWQMLWLYAAFALCYGYLVARRRHIVQRKVLLYTAARAVLFLAAVVKFSYMNRHGYSFGFTRSLLRLVSLVCNTLVTVWLAYNLILLTAGVYFDMHAPSTRYMPLGVPRAARQAEMPTFRRALLAVRLFCALLCLQLVVYDLESSDIFSIVGGRADLLSNLVFGEIVAAFAVFSAYGIHTCLHVRDKTVAIRLAATLALLAAVFIFEFVLRRTVIANYLSDKLLSIVHEKTYTYMLEYVVTVLVGLVWCRTSLEGEKMSVA</sequence>
<proteinExistence type="predicted"/>
<evidence type="ECO:0000313" key="4">
    <source>
        <dbReference type="Proteomes" id="UP000478008"/>
    </source>
</evidence>
<feature type="chain" id="PRO_5028975080" evidence="2">
    <location>
        <begin position="31"/>
        <end position="471"/>
    </location>
</feature>
<feature type="transmembrane region" description="Helical" evidence="1">
    <location>
        <begin position="278"/>
        <end position="303"/>
    </location>
</feature>
<organism evidence="3 4">
    <name type="scientific">Dekkera bruxellensis</name>
    <name type="common">Brettanomyces custersii</name>
    <dbReference type="NCBI Taxonomy" id="5007"/>
    <lineage>
        <taxon>Eukaryota</taxon>
        <taxon>Fungi</taxon>
        <taxon>Dikarya</taxon>
        <taxon>Ascomycota</taxon>
        <taxon>Saccharomycotina</taxon>
        <taxon>Pichiomycetes</taxon>
        <taxon>Pichiales</taxon>
        <taxon>Pichiaceae</taxon>
        <taxon>Brettanomyces</taxon>
    </lineage>
</organism>
<keyword evidence="1" id="KW-0472">Membrane</keyword>
<reference evidence="3 4" key="1">
    <citation type="submission" date="2019-07" db="EMBL/GenBank/DDBJ databases">
        <authorList>
            <person name="Friedrich A."/>
            <person name="Schacherer J."/>
        </authorList>
    </citation>
    <scope>NUCLEOTIDE SEQUENCE [LARGE SCALE GENOMIC DNA]</scope>
</reference>
<feature type="transmembrane region" description="Helical" evidence="1">
    <location>
        <begin position="240"/>
        <end position="258"/>
    </location>
</feature>
<feature type="transmembrane region" description="Helical" evidence="1">
    <location>
        <begin position="370"/>
        <end position="388"/>
    </location>
</feature>
<evidence type="ECO:0000256" key="2">
    <source>
        <dbReference type="SAM" id="SignalP"/>
    </source>
</evidence>
<evidence type="ECO:0000256" key="1">
    <source>
        <dbReference type="SAM" id="Phobius"/>
    </source>
</evidence>
<gene>
    <name evidence="3" type="ORF">DEBR0S1_19306G</name>
</gene>
<evidence type="ECO:0000313" key="3">
    <source>
        <dbReference type="EMBL" id="VUG16535.1"/>
    </source>
</evidence>
<feature type="transmembrane region" description="Helical" evidence="1">
    <location>
        <begin position="441"/>
        <end position="459"/>
    </location>
</feature>
<feature type="signal peptide" evidence="2">
    <location>
        <begin position="1"/>
        <end position="30"/>
    </location>
</feature>
<protein>
    <submittedName>
        <fullName evidence="3">DEBR0S1_19306g1_1</fullName>
    </submittedName>
</protein>
<keyword evidence="1" id="KW-0812">Transmembrane</keyword>
<dbReference type="Proteomes" id="UP000478008">
    <property type="component" value="Unassembled WGS sequence"/>
</dbReference>
<keyword evidence="4" id="KW-1185">Reference proteome</keyword>
<feature type="transmembrane region" description="Helical" evidence="1">
    <location>
        <begin position="207"/>
        <end position="228"/>
    </location>
</feature>
<dbReference type="AlphaFoldDB" id="A0A7D9CVA6"/>
<keyword evidence="1" id="KW-1133">Transmembrane helix</keyword>
<feature type="transmembrane region" description="Helical" evidence="1">
    <location>
        <begin position="332"/>
        <end position="350"/>
    </location>
</feature>
<accession>A0A7D9CVA6</accession>
<name>A0A7D9CVA6_DEKBR</name>
<keyword evidence="2" id="KW-0732">Signal</keyword>